<dbReference type="PANTHER" id="PTHR43245:SF51">
    <property type="entry name" value="SHORT CHAIN DEHYDROGENASE_REDUCTASE FAMILY 42E, MEMBER 2"/>
    <property type="match status" value="1"/>
</dbReference>
<name>A0ABY5PBF0_9ACTN</name>
<dbReference type="EMBL" id="CP088295">
    <property type="protein sequence ID" value="UUY02010.1"/>
    <property type="molecule type" value="Genomic_DNA"/>
</dbReference>
<accession>A0ABY5PBF0</accession>
<evidence type="ECO:0000259" key="1">
    <source>
        <dbReference type="Pfam" id="PF07993"/>
    </source>
</evidence>
<dbReference type="InterPro" id="IPR013120">
    <property type="entry name" value="FAR_NAD-bd"/>
</dbReference>
<dbReference type="CDD" id="cd05263">
    <property type="entry name" value="MupV_like_SDR_e"/>
    <property type="match status" value="1"/>
</dbReference>
<dbReference type="RefSeq" id="WP_353862547.1">
    <property type="nucleotide sequence ID" value="NZ_CP088295.1"/>
</dbReference>
<evidence type="ECO:0000313" key="2">
    <source>
        <dbReference type="EMBL" id="UUY02010.1"/>
    </source>
</evidence>
<dbReference type="InterPro" id="IPR050177">
    <property type="entry name" value="Lipid_A_modif_metabolic_enz"/>
</dbReference>
<reference evidence="3" key="1">
    <citation type="submission" date="2021-11" db="EMBL/GenBank/DDBJ databases">
        <title>Cultivation dependent microbiological survey of springs from the worlds oldest radium mine currently devoted to the extraction of radon-saturated water.</title>
        <authorList>
            <person name="Kapinusova G."/>
            <person name="Smrhova T."/>
            <person name="Strejcek M."/>
            <person name="Suman J."/>
            <person name="Jani K."/>
            <person name="Pajer P."/>
            <person name="Uhlik O."/>
        </authorList>
    </citation>
    <scope>NUCLEOTIDE SEQUENCE [LARGE SCALE GENOMIC DNA]</scope>
    <source>
        <strain evidence="3">J379</strain>
    </source>
</reference>
<feature type="domain" description="Thioester reductase (TE)" evidence="1">
    <location>
        <begin position="5"/>
        <end position="235"/>
    </location>
</feature>
<keyword evidence="3" id="KW-1185">Reference proteome</keyword>
<dbReference type="SUPFAM" id="SSF51735">
    <property type="entry name" value="NAD(P)-binding Rossmann-fold domains"/>
    <property type="match status" value="1"/>
</dbReference>
<proteinExistence type="predicted"/>
<evidence type="ECO:0000313" key="3">
    <source>
        <dbReference type="Proteomes" id="UP001058860"/>
    </source>
</evidence>
<sequence length="358" mass="39149">MTTLLTGFPGFIGTRLVARLLDDDPELRVVALVEPRLAGRAREVATGLPGGDRIEILEGDITDPKLGLSADRYDALAGEVRDVFHLAAVYDLAVGEEIARRVNVEGTKHVVAFCEACTDLHRHNYVSTCYVAGLRTGLVLESELEQGQEFKNFYESTKYAAEVVVRNSMDRVPTTVFRPGIVVGDSRTGETQKFDGPYFILRAISAFARYGMPLMKMGRADAPFNAVPVDFIIDALAVGSRLPETEGETLQLVDQQPLSAASLVELLAEVYAGRPPKLPTWMPSLEAALSVKPIRALVGGVPPESLRYLNHRVRYDGSRTAALLGPHGVHCPPFSSYVGTFVDFFRQHEHDAAYAPAH</sequence>
<dbReference type="InterPro" id="IPR036291">
    <property type="entry name" value="NAD(P)-bd_dom_sf"/>
</dbReference>
<gene>
    <name evidence="2" type="ORF">LRS13_14930</name>
</gene>
<dbReference type="Gene3D" id="3.40.50.720">
    <property type="entry name" value="NAD(P)-binding Rossmann-like Domain"/>
    <property type="match status" value="1"/>
</dbReference>
<protein>
    <submittedName>
        <fullName evidence="2">SDR family oxidoreductase</fullName>
    </submittedName>
</protein>
<dbReference type="Proteomes" id="UP001058860">
    <property type="component" value="Chromosome"/>
</dbReference>
<dbReference type="Pfam" id="PF07993">
    <property type="entry name" value="NAD_binding_4"/>
    <property type="match status" value="1"/>
</dbReference>
<dbReference type="PANTHER" id="PTHR43245">
    <property type="entry name" value="BIFUNCTIONAL POLYMYXIN RESISTANCE PROTEIN ARNA"/>
    <property type="match status" value="1"/>
</dbReference>
<organism evidence="2 3">
    <name type="scientific">Svornostia abyssi</name>
    <dbReference type="NCBI Taxonomy" id="2898438"/>
    <lineage>
        <taxon>Bacteria</taxon>
        <taxon>Bacillati</taxon>
        <taxon>Actinomycetota</taxon>
        <taxon>Thermoleophilia</taxon>
        <taxon>Solirubrobacterales</taxon>
        <taxon>Baekduiaceae</taxon>
        <taxon>Svornostia</taxon>
    </lineage>
</organism>